<dbReference type="EMBL" id="WIWT01000013">
    <property type="protein sequence ID" value="KAF3217695.1"/>
    <property type="molecule type" value="Genomic_DNA"/>
</dbReference>
<dbReference type="AlphaFoldDB" id="A0A7C8QUK6"/>
<protein>
    <submittedName>
        <fullName evidence="2">Uncharacterized protein</fullName>
    </submittedName>
</protein>
<proteinExistence type="predicted"/>
<dbReference type="EMBL" id="WIWS01000010">
    <property type="protein sequence ID" value="KAF3226536.1"/>
    <property type="molecule type" value="Genomic_DNA"/>
</dbReference>
<reference evidence="2 3" key="1">
    <citation type="submission" date="2019-06" db="EMBL/GenBank/DDBJ databases">
        <authorList>
            <person name="Palmer J.M."/>
        </authorList>
    </citation>
    <scope>NUCLEOTIDE SEQUENCE [LARGE SCALE GENOMIC DNA]</scope>
    <source>
        <strain evidence="2 3">TWF106</strain>
        <strain evidence="1">TWF679</strain>
    </source>
</reference>
<evidence type="ECO:0000313" key="3">
    <source>
        <dbReference type="Proteomes" id="UP000472727"/>
    </source>
</evidence>
<comment type="caution">
    <text evidence="2">The sequence shown here is derived from an EMBL/GenBank/DDBJ whole genome shotgun (WGS) entry which is preliminary data.</text>
</comment>
<gene>
    <name evidence="2" type="ORF">TWF106_000277</name>
    <name evidence="1" type="ORF">TWF679_001897</name>
</gene>
<dbReference type="Proteomes" id="UP000472727">
    <property type="component" value="Unassembled WGS sequence"/>
</dbReference>
<evidence type="ECO:0000313" key="1">
    <source>
        <dbReference type="EMBL" id="KAF3217695.1"/>
    </source>
</evidence>
<name>A0A7C8QUK6_ORBOL</name>
<accession>A0A7C8QUK6</accession>
<dbReference type="Proteomes" id="UP000614610">
    <property type="component" value="Unassembled WGS sequence"/>
</dbReference>
<evidence type="ECO:0000313" key="2">
    <source>
        <dbReference type="EMBL" id="KAF3226536.1"/>
    </source>
</evidence>
<sequence length="91" mass="10581">MPCKSVIAPSEILDPSEVPAPYIEDFVRLRWRCENTFYLQSIGKQERAVNMVLVERLEKAIRDHFAAVRRKNEMFGVYDRLLVLPGVVCRT</sequence>
<organism evidence="2 3">
    <name type="scientific">Orbilia oligospora</name>
    <name type="common">Nematode-trapping fungus</name>
    <name type="synonym">Arthrobotrys oligospora</name>
    <dbReference type="NCBI Taxonomy" id="2813651"/>
    <lineage>
        <taxon>Eukaryota</taxon>
        <taxon>Fungi</taxon>
        <taxon>Dikarya</taxon>
        <taxon>Ascomycota</taxon>
        <taxon>Pezizomycotina</taxon>
        <taxon>Orbiliomycetes</taxon>
        <taxon>Orbiliales</taxon>
        <taxon>Orbiliaceae</taxon>
        <taxon>Orbilia</taxon>
    </lineage>
</organism>